<comment type="caution">
    <text evidence="1">The sequence shown here is derived from an EMBL/GenBank/DDBJ whole genome shotgun (WGS) entry which is preliminary data.</text>
</comment>
<organism evidence="1 2">
    <name type="scientific">Piscinibacter aquaticus</name>
    <dbReference type="NCBI Taxonomy" id="392597"/>
    <lineage>
        <taxon>Bacteria</taxon>
        <taxon>Pseudomonadati</taxon>
        <taxon>Pseudomonadota</taxon>
        <taxon>Betaproteobacteria</taxon>
        <taxon>Burkholderiales</taxon>
        <taxon>Sphaerotilaceae</taxon>
        <taxon>Piscinibacter</taxon>
    </lineage>
</organism>
<protein>
    <submittedName>
        <fullName evidence="1">Uncharacterized protein</fullName>
    </submittedName>
</protein>
<reference evidence="1 2" key="1">
    <citation type="submission" date="2019-08" db="EMBL/GenBank/DDBJ databases">
        <authorList>
            <person name="Khan S.A."/>
            <person name="Jeon C.O."/>
            <person name="Jeong S.E."/>
        </authorList>
    </citation>
    <scope>NUCLEOTIDE SEQUENCE [LARGE SCALE GENOMIC DNA]</scope>
    <source>
        <strain evidence="2">IMCC1728</strain>
    </source>
</reference>
<dbReference type="EMBL" id="VOPW01000001">
    <property type="protein sequence ID" value="TXC66873.1"/>
    <property type="molecule type" value="Genomic_DNA"/>
</dbReference>
<gene>
    <name evidence="1" type="ORF">FSC37_16985</name>
</gene>
<evidence type="ECO:0000313" key="2">
    <source>
        <dbReference type="Proteomes" id="UP000321832"/>
    </source>
</evidence>
<dbReference type="AlphaFoldDB" id="A0A5C6U1F3"/>
<proteinExistence type="predicted"/>
<name>A0A5C6U1F3_9BURK</name>
<evidence type="ECO:0000313" key="1">
    <source>
        <dbReference type="EMBL" id="TXC66873.1"/>
    </source>
</evidence>
<dbReference type="Proteomes" id="UP000321832">
    <property type="component" value="Unassembled WGS sequence"/>
</dbReference>
<keyword evidence="2" id="KW-1185">Reference proteome</keyword>
<accession>A0A5C6U1F3</accession>
<sequence>MVSVSRELGLRQPPTAAQLEQQLLQKYGAPLYRRTTGKDVTFDLAMVWEEAGRPNCWRTLPTDSNMPAVSGPSQGPIADYILDGQRRGKLPRVDVAQCGRGLRAQVVGDPARTLIVRMSDLGAWAASDLAASRWVEGLRQEAERARLAGGKTPKL</sequence>